<evidence type="ECO:0000256" key="3">
    <source>
        <dbReference type="ARBA" id="ARBA00022679"/>
    </source>
</evidence>
<dbReference type="OrthoDB" id="686384at2759"/>
<dbReference type="InterPro" id="IPR002654">
    <property type="entry name" value="Glyco_trans_25"/>
</dbReference>
<keyword evidence="8" id="KW-1185">Reference proteome</keyword>
<evidence type="ECO:0000313" key="8">
    <source>
        <dbReference type="Proteomes" id="UP001151582"/>
    </source>
</evidence>
<evidence type="ECO:0000256" key="4">
    <source>
        <dbReference type="SAM" id="MobiDB-lite"/>
    </source>
</evidence>
<keyword evidence="5" id="KW-1133">Transmembrane helix</keyword>
<organism evidence="7 8">
    <name type="scientific">Dimargaris verticillata</name>
    <dbReference type="NCBI Taxonomy" id="2761393"/>
    <lineage>
        <taxon>Eukaryota</taxon>
        <taxon>Fungi</taxon>
        <taxon>Fungi incertae sedis</taxon>
        <taxon>Zoopagomycota</taxon>
        <taxon>Kickxellomycotina</taxon>
        <taxon>Dimargaritomycetes</taxon>
        <taxon>Dimargaritales</taxon>
        <taxon>Dimargaritaceae</taxon>
        <taxon>Dimargaris</taxon>
    </lineage>
</organism>
<dbReference type="EMBL" id="JANBQB010000327">
    <property type="protein sequence ID" value="KAJ1977692.1"/>
    <property type="molecule type" value="Genomic_DNA"/>
</dbReference>
<evidence type="ECO:0000256" key="5">
    <source>
        <dbReference type="SAM" id="Phobius"/>
    </source>
</evidence>
<dbReference type="InterPro" id="IPR050757">
    <property type="entry name" value="Collagen_mod_GT25"/>
</dbReference>
<dbReference type="CDD" id="cd06532">
    <property type="entry name" value="Glyco_transf_25"/>
    <property type="match status" value="1"/>
</dbReference>
<reference evidence="7" key="1">
    <citation type="submission" date="2022-07" db="EMBL/GenBank/DDBJ databases">
        <title>Phylogenomic reconstructions and comparative analyses of Kickxellomycotina fungi.</title>
        <authorList>
            <person name="Reynolds N.K."/>
            <person name="Stajich J.E."/>
            <person name="Barry K."/>
            <person name="Grigoriev I.V."/>
            <person name="Crous P."/>
            <person name="Smith M.E."/>
        </authorList>
    </citation>
    <scope>NUCLEOTIDE SEQUENCE</scope>
    <source>
        <strain evidence="7">RSA 567</strain>
    </source>
</reference>
<keyword evidence="5" id="KW-0472">Membrane</keyword>
<sequence length="379" mass="42578">MGANHKGLLASDKPSSYHAKRRSDHHRRHRMLPWVIGVAVIVGLWLLFGPPLASEPSASAFDDVRDPPRRPTTARFKPADTAASSDKVATPGLASAVAAGLQAISPTQGIGNPSLAEVTQSKQPTSTNARKLGFDEIYVINLKKRTDRKAQMLLQADFLGLQFKFTEAATPETMGYIPKHKKRLKGMSEFQLACWRSHMNIYLDIVERNLTSALILEDDVDLDLTLPRDIPRALAKLPANDWDVFYVGHCGPYEDKSTVFDGDLGINRPYEPYCLHGYAVSRRGARRLLHKLSNAATAIDFHVIGLKNTRQIAVYSFQPPRIVQRRDEDNPSDIPQSKPILASQTLQHSTVKAYSNWVKEDRPKDYYFRNLVKSYPQRH</sequence>
<dbReference type="PANTHER" id="PTHR10730:SF53">
    <property type="entry name" value="GLYCOSYLTRANSFERASE 25 FAMILY MEMBER"/>
    <property type="match status" value="1"/>
</dbReference>
<evidence type="ECO:0000256" key="2">
    <source>
        <dbReference type="ARBA" id="ARBA00022676"/>
    </source>
</evidence>
<feature type="region of interest" description="Disordered" evidence="4">
    <location>
        <begin position="57"/>
        <end position="87"/>
    </location>
</feature>
<keyword evidence="5" id="KW-0812">Transmembrane</keyword>
<comment type="caution">
    <text evidence="7">The sequence shown here is derived from an EMBL/GenBank/DDBJ whole genome shotgun (WGS) entry which is preliminary data.</text>
</comment>
<evidence type="ECO:0000259" key="6">
    <source>
        <dbReference type="Pfam" id="PF01755"/>
    </source>
</evidence>
<dbReference type="Pfam" id="PF01755">
    <property type="entry name" value="Glyco_transf_25"/>
    <property type="match status" value="1"/>
</dbReference>
<feature type="transmembrane region" description="Helical" evidence="5">
    <location>
        <begin position="31"/>
        <end position="48"/>
    </location>
</feature>
<gene>
    <name evidence="7" type="ORF">H4R34_003483</name>
</gene>
<evidence type="ECO:0000256" key="1">
    <source>
        <dbReference type="ARBA" id="ARBA00006721"/>
    </source>
</evidence>
<proteinExistence type="inferred from homology"/>
<accession>A0A9W8AZY0</accession>
<keyword evidence="2" id="KW-0328">Glycosyltransferase</keyword>
<comment type="similarity">
    <text evidence="1">Belongs to the glycosyltransferase 25 family.</text>
</comment>
<dbReference type="AlphaFoldDB" id="A0A9W8AZY0"/>
<dbReference type="Proteomes" id="UP001151582">
    <property type="component" value="Unassembled WGS sequence"/>
</dbReference>
<protein>
    <recommendedName>
        <fullName evidence="6">Glycosyl transferase family 25 domain-containing protein</fullName>
    </recommendedName>
</protein>
<name>A0A9W8AZY0_9FUNG</name>
<feature type="domain" description="Glycosyl transferase family 25" evidence="6">
    <location>
        <begin position="135"/>
        <end position="224"/>
    </location>
</feature>
<dbReference type="GO" id="GO:0016740">
    <property type="term" value="F:transferase activity"/>
    <property type="evidence" value="ECO:0007669"/>
    <property type="project" value="UniProtKB-KW"/>
</dbReference>
<keyword evidence="3" id="KW-0808">Transferase</keyword>
<dbReference type="PANTHER" id="PTHR10730">
    <property type="entry name" value="PROCOLLAGEN-LYSINE,2-OXOGLUTARATE 5-DIOXYGENASE/GLYCOSYLTRANSFERASE 25 FAMILY MEMBER"/>
    <property type="match status" value="1"/>
</dbReference>
<evidence type="ECO:0000313" key="7">
    <source>
        <dbReference type="EMBL" id="KAJ1977692.1"/>
    </source>
</evidence>
<feature type="region of interest" description="Disordered" evidence="4">
    <location>
        <begin position="1"/>
        <end position="26"/>
    </location>
</feature>